<organism evidence="2 3">
    <name type="scientific">Urbifossiella limnaea</name>
    <dbReference type="NCBI Taxonomy" id="2528023"/>
    <lineage>
        <taxon>Bacteria</taxon>
        <taxon>Pseudomonadati</taxon>
        <taxon>Planctomycetota</taxon>
        <taxon>Planctomycetia</taxon>
        <taxon>Gemmatales</taxon>
        <taxon>Gemmataceae</taxon>
        <taxon>Urbifossiella</taxon>
    </lineage>
</organism>
<evidence type="ECO:0008006" key="4">
    <source>
        <dbReference type="Google" id="ProtNLM"/>
    </source>
</evidence>
<feature type="chain" id="PRO_5021849294" description="HEAT repeat domain-containing protein" evidence="1">
    <location>
        <begin position="25"/>
        <end position="388"/>
    </location>
</feature>
<proteinExistence type="predicted"/>
<evidence type="ECO:0000256" key="1">
    <source>
        <dbReference type="SAM" id="SignalP"/>
    </source>
</evidence>
<dbReference type="Proteomes" id="UP000319576">
    <property type="component" value="Chromosome"/>
</dbReference>
<sequence precursor="true">MLRRFRPGWAAAVVLALLAAPAPAQPDDLVKALATLKGVTKEGASNDAAGPAWKAVVDAGAPAFFPALAAVDDANPTAANWLRSAAEAITEKEKTARKRIDEAALEAFVLDTKYAPSARRLAYEVLSAQDRTAARLLPKLLDDPHPDLRREAIADGLTRLTGMGQALTLDKLFDYTRDKEQAEAIAKELEKAGKTVSVTEHFAFLTHFRVVGPFFSEKGKALTLNYPPETTPAAAEYDGKDGKVAWQPQSTAHKYGQLDLNDKVGRLKNACIYARATVHADKATPAEIRVGSPNAVAIYLNGKKLFGREEYHHGDQMDYHVGKGVLAAGENTVVVKVCQNNQTDSWAQRWQFQARVCDSTGGPIAGLTQVVDGRKLPLGATPQPETKK</sequence>
<evidence type="ECO:0000313" key="2">
    <source>
        <dbReference type="EMBL" id="QDU23964.1"/>
    </source>
</evidence>
<dbReference type="Gene3D" id="2.60.120.260">
    <property type="entry name" value="Galactose-binding domain-like"/>
    <property type="match status" value="1"/>
</dbReference>
<name>A0A517Y2P2_9BACT</name>
<gene>
    <name evidence="2" type="ORF">ETAA1_59750</name>
</gene>
<dbReference type="EMBL" id="CP036273">
    <property type="protein sequence ID" value="QDU23964.1"/>
    <property type="molecule type" value="Genomic_DNA"/>
</dbReference>
<dbReference type="RefSeq" id="WP_145244163.1">
    <property type="nucleotide sequence ID" value="NZ_CP036273.1"/>
</dbReference>
<keyword evidence="3" id="KW-1185">Reference proteome</keyword>
<evidence type="ECO:0000313" key="3">
    <source>
        <dbReference type="Proteomes" id="UP000319576"/>
    </source>
</evidence>
<dbReference type="OrthoDB" id="212892at2"/>
<dbReference type="AlphaFoldDB" id="A0A517Y2P2"/>
<protein>
    <recommendedName>
        <fullName evidence="4">HEAT repeat domain-containing protein</fullName>
    </recommendedName>
</protein>
<keyword evidence="1" id="KW-0732">Signal</keyword>
<accession>A0A517Y2P2</accession>
<reference evidence="2 3" key="1">
    <citation type="submission" date="2019-02" db="EMBL/GenBank/DDBJ databases">
        <title>Deep-cultivation of Planctomycetes and their phenomic and genomic characterization uncovers novel biology.</title>
        <authorList>
            <person name="Wiegand S."/>
            <person name="Jogler M."/>
            <person name="Boedeker C."/>
            <person name="Pinto D."/>
            <person name="Vollmers J."/>
            <person name="Rivas-Marin E."/>
            <person name="Kohn T."/>
            <person name="Peeters S.H."/>
            <person name="Heuer A."/>
            <person name="Rast P."/>
            <person name="Oberbeckmann S."/>
            <person name="Bunk B."/>
            <person name="Jeske O."/>
            <person name="Meyerdierks A."/>
            <person name="Storesund J.E."/>
            <person name="Kallscheuer N."/>
            <person name="Luecker S."/>
            <person name="Lage O.M."/>
            <person name="Pohl T."/>
            <person name="Merkel B.J."/>
            <person name="Hornburger P."/>
            <person name="Mueller R.-W."/>
            <person name="Bruemmer F."/>
            <person name="Labrenz M."/>
            <person name="Spormann A.M."/>
            <person name="Op den Camp H."/>
            <person name="Overmann J."/>
            <person name="Amann R."/>
            <person name="Jetten M.S.M."/>
            <person name="Mascher T."/>
            <person name="Medema M.H."/>
            <person name="Devos D.P."/>
            <person name="Kaster A.-K."/>
            <person name="Ovreas L."/>
            <person name="Rohde M."/>
            <person name="Galperin M.Y."/>
            <person name="Jogler C."/>
        </authorList>
    </citation>
    <scope>NUCLEOTIDE SEQUENCE [LARGE SCALE GENOMIC DNA]</scope>
    <source>
        <strain evidence="2 3">ETA_A1</strain>
    </source>
</reference>
<dbReference type="KEGG" id="uli:ETAA1_59750"/>
<feature type="signal peptide" evidence="1">
    <location>
        <begin position="1"/>
        <end position="24"/>
    </location>
</feature>